<name>A0A9P4N4T1_9PLEO</name>
<dbReference type="Proteomes" id="UP000800093">
    <property type="component" value="Unassembled WGS sequence"/>
</dbReference>
<feature type="region of interest" description="Disordered" evidence="1">
    <location>
        <begin position="277"/>
        <end position="298"/>
    </location>
</feature>
<protein>
    <submittedName>
        <fullName evidence="2">Uncharacterized protein</fullName>
    </submittedName>
</protein>
<organism evidence="2 3">
    <name type="scientific">Lojkania enalia</name>
    <dbReference type="NCBI Taxonomy" id="147567"/>
    <lineage>
        <taxon>Eukaryota</taxon>
        <taxon>Fungi</taxon>
        <taxon>Dikarya</taxon>
        <taxon>Ascomycota</taxon>
        <taxon>Pezizomycotina</taxon>
        <taxon>Dothideomycetes</taxon>
        <taxon>Pleosporomycetidae</taxon>
        <taxon>Pleosporales</taxon>
        <taxon>Pleosporales incertae sedis</taxon>
        <taxon>Lojkania</taxon>
    </lineage>
</organism>
<dbReference type="EMBL" id="ML986743">
    <property type="protein sequence ID" value="KAF2258656.1"/>
    <property type="molecule type" value="Genomic_DNA"/>
</dbReference>
<comment type="caution">
    <text evidence="2">The sequence shown here is derived from an EMBL/GenBank/DDBJ whole genome shotgun (WGS) entry which is preliminary data.</text>
</comment>
<sequence>MDGWMGAIETQERAGQMSRRRLVPGTTRGDGSPVVGVAIVAVVVARRRESQDRATSERGVGTQALCFTPSRCLSLPCPSSSAGCGHAHTRAAVIQQPSPSGRPLLALCNCSPPLPSSTSPPRRGDPALPRRLLWVQRQQNGLESSSRGPRAVLRSAGGVGAANAHMDAHHTCQTARPPTPCNLVVDAVASHPASRIRPAFSSRSGDEPHCELASLGMYLFASSPRPASKPAAPRQRAFGDVTTSGAPMAASIEAAARVRRRIPCCCRLHWRQPATTGLRGPVEAKTDAAPRIRLPQLE</sequence>
<gene>
    <name evidence="2" type="ORF">CC78DRAFT_621622</name>
</gene>
<dbReference type="AlphaFoldDB" id="A0A9P4N4T1"/>
<evidence type="ECO:0000313" key="2">
    <source>
        <dbReference type="EMBL" id="KAF2258656.1"/>
    </source>
</evidence>
<keyword evidence="3" id="KW-1185">Reference proteome</keyword>
<evidence type="ECO:0000256" key="1">
    <source>
        <dbReference type="SAM" id="MobiDB-lite"/>
    </source>
</evidence>
<accession>A0A9P4N4T1</accession>
<proteinExistence type="predicted"/>
<reference evidence="3" key="1">
    <citation type="journal article" date="2020" name="Stud. Mycol.">
        <title>101 Dothideomycetes genomes: A test case for predicting lifestyles and emergence of pathogens.</title>
        <authorList>
            <person name="Haridas S."/>
            <person name="Albert R."/>
            <person name="Binder M."/>
            <person name="Bloem J."/>
            <person name="LaButti K."/>
            <person name="Salamov A."/>
            <person name="Andreopoulos B."/>
            <person name="Baker S."/>
            <person name="Barry K."/>
            <person name="Bills G."/>
            <person name="Bluhm B."/>
            <person name="Cannon C."/>
            <person name="Castanera R."/>
            <person name="Culley D."/>
            <person name="Daum C."/>
            <person name="Ezra D."/>
            <person name="Gonzalez J."/>
            <person name="Henrissat B."/>
            <person name="Kuo A."/>
            <person name="Liang C."/>
            <person name="Lipzen A."/>
            <person name="Lutzoni F."/>
            <person name="Magnuson J."/>
            <person name="Mondo S."/>
            <person name="Nolan M."/>
            <person name="Ohm R."/>
            <person name="Pangilinan J."/>
            <person name="Park H.-J."/>
            <person name="Ramirez L."/>
            <person name="Alfaro M."/>
            <person name="Sun H."/>
            <person name="Tritt A."/>
            <person name="Yoshinaga Y."/>
            <person name="Zwiers L.-H."/>
            <person name="Turgeon B."/>
            <person name="Goodwin S."/>
            <person name="Spatafora J."/>
            <person name="Crous P."/>
            <person name="Grigoriev I."/>
        </authorList>
    </citation>
    <scope>NUCLEOTIDE SEQUENCE [LARGE SCALE GENOMIC DNA]</scope>
    <source>
        <strain evidence="3">CBS 304.66</strain>
    </source>
</reference>
<evidence type="ECO:0000313" key="3">
    <source>
        <dbReference type="Proteomes" id="UP000800093"/>
    </source>
</evidence>